<comment type="caution">
    <text evidence="2">The sequence shown here is derived from an EMBL/GenBank/DDBJ whole genome shotgun (WGS) entry which is preliminary data.</text>
</comment>
<proteinExistence type="predicted"/>
<dbReference type="Gene3D" id="2.40.10.220">
    <property type="entry name" value="predicted glycosyltransferase like domains"/>
    <property type="match status" value="1"/>
</dbReference>
<accession>A0A5D3WRE5</accession>
<evidence type="ECO:0000259" key="1">
    <source>
        <dbReference type="Pfam" id="PF07238"/>
    </source>
</evidence>
<keyword evidence="3" id="KW-1185">Reference proteome</keyword>
<organism evidence="2 3">
    <name type="scientific">Geothermobacter ehrlichii</name>
    <dbReference type="NCBI Taxonomy" id="213224"/>
    <lineage>
        <taxon>Bacteria</taxon>
        <taxon>Pseudomonadati</taxon>
        <taxon>Thermodesulfobacteriota</taxon>
        <taxon>Desulfuromonadia</taxon>
        <taxon>Desulfuromonadales</taxon>
        <taxon>Geothermobacteraceae</taxon>
        <taxon>Geothermobacter</taxon>
    </lineage>
</organism>
<dbReference type="RefSeq" id="WP_148894353.1">
    <property type="nucleotide sequence ID" value="NZ_VNIB01000001.1"/>
</dbReference>
<dbReference type="AlphaFoldDB" id="A0A5D3WRE5"/>
<name>A0A5D3WRE5_9BACT</name>
<feature type="domain" description="PilZ" evidence="1">
    <location>
        <begin position="97"/>
        <end position="203"/>
    </location>
</feature>
<evidence type="ECO:0000313" key="2">
    <source>
        <dbReference type="EMBL" id="TYP00169.1"/>
    </source>
</evidence>
<gene>
    <name evidence="2" type="ORF">EDC39_101330</name>
</gene>
<protein>
    <submittedName>
        <fullName evidence="2">PilZ domain-containing protein</fullName>
    </submittedName>
</protein>
<dbReference type="GO" id="GO:0035438">
    <property type="term" value="F:cyclic-di-GMP binding"/>
    <property type="evidence" value="ECO:0007669"/>
    <property type="project" value="InterPro"/>
</dbReference>
<evidence type="ECO:0000313" key="3">
    <source>
        <dbReference type="Proteomes" id="UP000324159"/>
    </source>
</evidence>
<dbReference type="InterPro" id="IPR009875">
    <property type="entry name" value="PilZ_domain"/>
</dbReference>
<dbReference type="Proteomes" id="UP000324159">
    <property type="component" value="Unassembled WGS sequence"/>
</dbReference>
<sequence>METIELLADNQVVRINVPLIGRRTLSLDCIPERVENGFFDVSFFPDQLPAEELDLEGQCTLSFDVSDMVYIVRARIDSLSASGKLRLINVESFSSGQKREYFRIDTELSLLYRPVDQDEEHAAEKTRVNLSGGGIRFPASTHLRLRDKIMVKLCFGDLTEIDAECVGQVVRIDEKRGGHMEVAVAFLDISPKDRDKIISYCFARQREQLRKRVRVKDDRHGAG</sequence>
<reference evidence="2 3" key="1">
    <citation type="submission" date="2019-07" db="EMBL/GenBank/DDBJ databases">
        <title>Genomic Encyclopedia of Type Strains, Phase IV (KMG-IV): sequencing the most valuable type-strain genomes for metagenomic binning, comparative biology and taxonomic classification.</title>
        <authorList>
            <person name="Goeker M."/>
        </authorList>
    </citation>
    <scope>NUCLEOTIDE SEQUENCE [LARGE SCALE GENOMIC DNA]</scope>
    <source>
        <strain evidence="2 3">SS015</strain>
    </source>
</reference>
<dbReference type="EMBL" id="VNIB01000001">
    <property type="protein sequence ID" value="TYP00169.1"/>
    <property type="molecule type" value="Genomic_DNA"/>
</dbReference>
<dbReference type="OrthoDB" id="5431167at2"/>
<dbReference type="Pfam" id="PF07238">
    <property type="entry name" value="PilZ"/>
    <property type="match status" value="1"/>
</dbReference>